<dbReference type="EMBL" id="CP023408">
    <property type="protein sequence ID" value="AYL40479.1"/>
    <property type="molecule type" value="Genomic_DNA"/>
</dbReference>
<name>A0A494VA31_9ACTN</name>
<organism evidence="2 3">
    <name type="scientific">Streptomyces fungicidicus</name>
    <dbReference type="NCBI Taxonomy" id="68203"/>
    <lineage>
        <taxon>Bacteria</taxon>
        <taxon>Bacillati</taxon>
        <taxon>Actinomycetota</taxon>
        <taxon>Actinomycetes</taxon>
        <taxon>Kitasatosporales</taxon>
        <taxon>Streptomycetaceae</taxon>
        <taxon>Streptomyces</taxon>
    </lineage>
</organism>
<dbReference type="PROSITE" id="PS50987">
    <property type="entry name" value="HTH_ARSR_2"/>
    <property type="match status" value="1"/>
</dbReference>
<dbReference type="SUPFAM" id="SSF46785">
    <property type="entry name" value="Winged helix' DNA-binding domain"/>
    <property type="match status" value="1"/>
</dbReference>
<sequence>MYEMLRIPLDRTRLRILAWLEEPDVAGRGLTADDVAARLGVPRPAAVTHLRLLTALGLLRAVPRDGCPHYRRDELRISDVAQMFEKGW</sequence>
<dbReference type="InterPro" id="IPR036390">
    <property type="entry name" value="WH_DNA-bd_sf"/>
</dbReference>
<gene>
    <name evidence="2" type="ORF">CNQ36_31285</name>
</gene>
<protein>
    <submittedName>
        <fullName evidence="2">Transcriptional regulator</fullName>
    </submittedName>
</protein>
<dbReference type="Gene3D" id="1.10.10.10">
    <property type="entry name" value="Winged helix-like DNA-binding domain superfamily/Winged helix DNA-binding domain"/>
    <property type="match status" value="1"/>
</dbReference>
<reference evidence="2 3" key="1">
    <citation type="submission" date="2017-09" db="EMBL/GenBank/DDBJ databases">
        <authorList>
            <person name="Zhang H."/>
            <person name="Hu S."/>
            <person name="Xu J."/>
            <person name="He Z."/>
        </authorList>
    </citation>
    <scope>NUCLEOTIDE SEQUENCE [LARGE SCALE GENOMIC DNA]</scope>
    <source>
        <strain evidence="2 3">TXX3120</strain>
        <plasmid evidence="2 3">p1</plasmid>
    </source>
</reference>
<keyword evidence="3" id="KW-1185">Reference proteome</keyword>
<evidence type="ECO:0000313" key="2">
    <source>
        <dbReference type="EMBL" id="AYL40479.1"/>
    </source>
</evidence>
<dbReference type="InterPro" id="IPR001845">
    <property type="entry name" value="HTH_ArsR_DNA-bd_dom"/>
</dbReference>
<dbReference type="GO" id="GO:0003700">
    <property type="term" value="F:DNA-binding transcription factor activity"/>
    <property type="evidence" value="ECO:0007669"/>
    <property type="project" value="InterPro"/>
</dbReference>
<dbReference type="Proteomes" id="UP000282170">
    <property type="component" value="Plasmid p1"/>
</dbReference>
<geneLocation type="plasmid" evidence="2 3">
    <name>p1</name>
</geneLocation>
<dbReference type="KEGG" id="sfug:CNQ36_31285"/>
<dbReference type="AlphaFoldDB" id="A0A494VA31"/>
<dbReference type="Pfam" id="PF12840">
    <property type="entry name" value="HTH_20"/>
    <property type="match status" value="1"/>
</dbReference>
<feature type="domain" description="HTH arsR-type" evidence="1">
    <location>
        <begin position="1"/>
        <end position="88"/>
    </location>
</feature>
<dbReference type="SMART" id="SM00418">
    <property type="entry name" value="HTH_ARSR"/>
    <property type="match status" value="1"/>
</dbReference>
<accession>A0A494VA31</accession>
<proteinExistence type="predicted"/>
<dbReference type="InterPro" id="IPR036388">
    <property type="entry name" value="WH-like_DNA-bd_sf"/>
</dbReference>
<evidence type="ECO:0000313" key="3">
    <source>
        <dbReference type="Proteomes" id="UP000282170"/>
    </source>
</evidence>
<keyword evidence="2" id="KW-0614">Plasmid</keyword>
<evidence type="ECO:0000259" key="1">
    <source>
        <dbReference type="PROSITE" id="PS50987"/>
    </source>
</evidence>